<dbReference type="SUPFAM" id="SSF50370">
    <property type="entry name" value="Ricin B-like lectins"/>
    <property type="match status" value="3"/>
</dbReference>
<dbReference type="InterPro" id="IPR017853">
    <property type="entry name" value="GH"/>
</dbReference>
<dbReference type="GO" id="GO:0003796">
    <property type="term" value="F:lysozyme activity"/>
    <property type="evidence" value="ECO:0007669"/>
    <property type="project" value="InterPro"/>
</dbReference>
<keyword evidence="3" id="KW-1133">Transmembrane helix</keyword>
<feature type="transmembrane region" description="Helical" evidence="3">
    <location>
        <begin position="35"/>
        <end position="61"/>
    </location>
</feature>
<dbReference type="SUPFAM" id="SSF51445">
    <property type="entry name" value="(Trans)glycosidases"/>
    <property type="match status" value="1"/>
</dbReference>
<dbReference type="GO" id="GO:0009253">
    <property type="term" value="P:peptidoglycan catabolic process"/>
    <property type="evidence" value="ECO:0007669"/>
    <property type="project" value="InterPro"/>
</dbReference>
<dbReference type="Pfam" id="PF01183">
    <property type="entry name" value="Glyco_hydro_25"/>
    <property type="match status" value="1"/>
</dbReference>
<dbReference type="InterPro" id="IPR000772">
    <property type="entry name" value="Ricin_B_lectin"/>
</dbReference>
<dbReference type="Proteomes" id="UP000242610">
    <property type="component" value="Unassembled WGS sequence"/>
</dbReference>
<name>A0A1C4H6F1_9BIFI</name>
<sequence length="925" mass="99590">MMIRRGTQVKSAGSFRPCVPAYDEMKGMNMQGKMVAWVVKGTSVLTASALGMALTVIPAVAATDTNLSGFDAAGIESQSYNSGTDGRFGNKDQAKTIGNQKMVANVEASKDAMPDNPSQRLPDKVSTAVPDDATVISKDLAATKDGQVKDLKTGEVVTDPKLVGTEDTPPDPLEVTGGRRFIPVDASEVKEAVGKNDGDASAAADAGAADSAATPSKATDKGNVHTAALQNNQYGAYWGRHNNTQAFFERGGNLFVQQAKGVVDVSEHQGGIDWQTAKNSGVEGAIIRIGFGWGNRMDRQAARNVSECKRLGIPFGVYLYSYAYDNNSARAEGNDVVNKLRQLGVSPGDLTFPVYYDLERWSWTGHTPPTNPWVYDGMVNTWYGCLQSNGYNNLSIYSYTSYLNTSLNTGNIRAKTRWVASYGSRTGFGFSSNDRAWQYADNGGIKGINGNVDLNAFGNYSYVSSAADISGHRAASLPNDTYYISSLLRDSAGLDIPGGSGTNGAKIQLYDANQTAAQQYKLTRHGDDGTYEIRNVNSGKALDVPSGNAYRGASVQQWDPNGSNAQRWYLRNTGQGGMYIQSKLGNFVLDLPCARTGNGTGLNLWEPNYSQAQQFLFSTVVDLPSEYLRFSSVINSSALMDVSGASESNGARVQMYAFNDTDAQKFRLRLVGNSIYEIINANSGKVVDLSGASVENGTRIQQYTRNNTCSQHWLVRQQGVGQYSFYSGCAADKVIDIPSGWAKNGVGLQIYDGNGSAAQKWWLTPVKTSWQYADDLAAAHRSEIADGVYSFGSKNRSSQVLDVSGGSLGNGARVQLYGRNGSGAQSWRISHDSTGYVTLTNTQSGKALDIPGALGKAGVALQQYQPNDTRAQKWIVVKDGDAYKFMSATDTNLVLDISRGLTANGTALQLYYNNDTGAQRWVSVK</sequence>
<feature type="domain" description="Ricin B lectin" evidence="4">
    <location>
        <begin position="625"/>
        <end position="764"/>
    </location>
</feature>
<comment type="similarity">
    <text evidence="1">Belongs to the glycosyl hydrolase 25 family.</text>
</comment>
<feature type="compositionally biased region" description="Low complexity" evidence="2">
    <location>
        <begin position="199"/>
        <end position="213"/>
    </location>
</feature>
<evidence type="ECO:0000259" key="4">
    <source>
        <dbReference type="SMART" id="SM00458"/>
    </source>
</evidence>
<dbReference type="PANTHER" id="PTHR34135">
    <property type="entry name" value="LYSOZYME"/>
    <property type="match status" value="1"/>
</dbReference>
<dbReference type="PANTHER" id="PTHR34135:SF2">
    <property type="entry name" value="LYSOZYME"/>
    <property type="match status" value="1"/>
</dbReference>
<keyword evidence="3" id="KW-0472">Membrane</keyword>
<dbReference type="CDD" id="cd06414">
    <property type="entry name" value="GH25_LytC-like"/>
    <property type="match status" value="1"/>
</dbReference>
<dbReference type="EMBL" id="FMBL01000003">
    <property type="protein sequence ID" value="SCC80554.1"/>
    <property type="molecule type" value="Genomic_DNA"/>
</dbReference>
<protein>
    <submittedName>
        <fullName evidence="5">Lyzozyme M1 (1,4-beta-N-acetylmuramidase), GH25 family</fullName>
    </submittedName>
</protein>
<feature type="domain" description="Ricin B lectin" evidence="4">
    <location>
        <begin position="786"/>
        <end position="924"/>
    </location>
</feature>
<gene>
    <name evidence="5" type="ORF">GA0061077_1253</name>
</gene>
<dbReference type="Pfam" id="PF14200">
    <property type="entry name" value="RicinB_lectin_2"/>
    <property type="match status" value="4"/>
</dbReference>
<dbReference type="AlphaFoldDB" id="A0A1C4H6F1"/>
<proteinExistence type="inferred from homology"/>
<dbReference type="Gene3D" id="3.20.20.80">
    <property type="entry name" value="Glycosidases"/>
    <property type="match status" value="1"/>
</dbReference>
<dbReference type="Gene3D" id="2.80.10.50">
    <property type="match status" value="9"/>
</dbReference>
<feature type="domain" description="Ricin B lectin" evidence="4">
    <location>
        <begin position="480"/>
        <end position="618"/>
    </location>
</feature>
<dbReference type="STRING" id="1505727.GA0061077_1253"/>
<organism evidence="5 6">
    <name type="scientific">Bifidobacterium commune</name>
    <dbReference type="NCBI Taxonomy" id="1505727"/>
    <lineage>
        <taxon>Bacteria</taxon>
        <taxon>Bacillati</taxon>
        <taxon>Actinomycetota</taxon>
        <taxon>Actinomycetes</taxon>
        <taxon>Bifidobacteriales</taxon>
        <taxon>Bifidobacteriaceae</taxon>
        <taxon>Bifidobacterium</taxon>
    </lineage>
</organism>
<reference evidence="6" key="1">
    <citation type="submission" date="2016-08" db="EMBL/GenBank/DDBJ databases">
        <authorList>
            <person name="Varghese N."/>
            <person name="Submissions Spin"/>
        </authorList>
    </citation>
    <scope>NUCLEOTIDE SEQUENCE [LARGE SCALE GENOMIC DNA]</scope>
    <source>
        <strain evidence="6">R-52791</strain>
    </source>
</reference>
<dbReference type="InterPro" id="IPR002053">
    <property type="entry name" value="Glyco_hydro_25"/>
</dbReference>
<keyword evidence="6" id="KW-1185">Reference proteome</keyword>
<evidence type="ECO:0000313" key="6">
    <source>
        <dbReference type="Proteomes" id="UP000242610"/>
    </source>
</evidence>
<dbReference type="GO" id="GO:0016998">
    <property type="term" value="P:cell wall macromolecule catabolic process"/>
    <property type="evidence" value="ECO:0007669"/>
    <property type="project" value="InterPro"/>
</dbReference>
<dbReference type="InterPro" id="IPR035992">
    <property type="entry name" value="Ricin_B-like_lectins"/>
</dbReference>
<evidence type="ECO:0000313" key="5">
    <source>
        <dbReference type="EMBL" id="SCC80554.1"/>
    </source>
</evidence>
<evidence type="ECO:0000256" key="2">
    <source>
        <dbReference type="SAM" id="MobiDB-lite"/>
    </source>
</evidence>
<evidence type="ECO:0000256" key="1">
    <source>
        <dbReference type="ARBA" id="ARBA00010646"/>
    </source>
</evidence>
<dbReference type="SMART" id="SM00458">
    <property type="entry name" value="RICIN"/>
    <property type="match status" value="3"/>
</dbReference>
<dbReference type="CDD" id="cd00161">
    <property type="entry name" value="beta-trefoil_Ricin-like"/>
    <property type="match status" value="3"/>
</dbReference>
<feature type="region of interest" description="Disordered" evidence="2">
    <location>
        <begin position="192"/>
        <end position="222"/>
    </location>
</feature>
<dbReference type="PROSITE" id="PS51904">
    <property type="entry name" value="GLYCOSYL_HYDROL_F25_2"/>
    <property type="match status" value="1"/>
</dbReference>
<dbReference type="PROSITE" id="PS50231">
    <property type="entry name" value="RICIN_B_LECTIN"/>
    <property type="match status" value="3"/>
</dbReference>
<evidence type="ECO:0000256" key="3">
    <source>
        <dbReference type="SAM" id="Phobius"/>
    </source>
</evidence>
<keyword evidence="3" id="KW-0812">Transmembrane</keyword>
<accession>A0A1C4H6F1</accession>
<dbReference type="GO" id="GO:0016052">
    <property type="term" value="P:carbohydrate catabolic process"/>
    <property type="evidence" value="ECO:0007669"/>
    <property type="project" value="TreeGrafter"/>
</dbReference>